<accession>A0A3G8F403</accession>
<name>A0A3G8F403_9CAUD</name>
<proteinExistence type="predicted"/>
<dbReference type="Gene3D" id="3.40.50.1110">
    <property type="entry name" value="SGNH hydrolase"/>
    <property type="match status" value="1"/>
</dbReference>
<evidence type="ECO:0000313" key="1">
    <source>
        <dbReference type="EMBL" id="AZF87802.1"/>
    </source>
</evidence>
<dbReference type="Proteomes" id="UP000277463">
    <property type="component" value="Segment"/>
</dbReference>
<organism evidence="1 2">
    <name type="scientific">Proteus phage Mydo</name>
    <dbReference type="NCBI Taxonomy" id="2483610"/>
    <lineage>
        <taxon>Viruses</taxon>
        <taxon>Duplodnaviria</taxon>
        <taxon>Heunggongvirae</taxon>
        <taxon>Uroviricota</taxon>
        <taxon>Caudoviricetes</taxon>
        <taxon>Vequintavirinae</taxon>
        <taxon>Mydovirus</taxon>
        <taxon>Mydovirus mydo</taxon>
    </lineage>
</organism>
<dbReference type="InterPro" id="IPR036514">
    <property type="entry name" value="SGNH_hydro_sf"/>
</dbReference>
<dbReference type="EMBL" id="MK024806">
    <property type="protein sequence ID" value="AZF87802.1"/>
    <property type="molecule type" value="Genomic_DNA"/>
</dbReference>
<reference evidence="2" key="1">
    <citation type="submission" date="2018-10" db="EMBL/GenBank/DDBJ databases">
        <title>Complete genome sequence of Proteus mirabilis phage Mydo.</title>
        <authorList>
            <person name="Jones B.T."/>
            <person name="Lessor L."/>
            <person name="Newkirk H.N."/>
            <person name="O'Leary C.J."/>
            <person name="Liu M."/>
        </authorList>
    </citation>
    <scope>NUCLEOTIDE SEQUENCE [LARGE SCALE GENOMIC DNA]</scope>
</reference>
<gene>
    <name evidence="1" type="ORF">CPT_Mydo_250</name>
</gene>
<evidence type="ECO:0000313" key="2">
    <source>
        <dbReference type="Proteomes" id="UP000277463"/>
    </source>
</evidence>
<sequence length="70" mass="7690">MAICTVALRYGFPLIDLNADCGWTKFNSASFLLTEGDANPWHIHLNADSGPARISSLVTDRLITLEKLVD</sequence>
<protein>
    <submittedName>
        <fullName evidence="1">Uncharacterized protein</fullName>
    </submittedName>
</protein>
<keyword evidence="2" id="KW-1185">Reference proteome</keyword>